<evidence type="ECO:0000313" key="2">
    <source>
        <dbReference type="Proteomes" id="UP000184292"/>
    </source>
</evidence>
<sequence length="208" mass="21995">MAWSGFPVPLSGFFADLGRLSVVFDLAEAVETSELTGGEILCASVGPRLWQGSVTVLPYRSAALERAAARLRRLQDPDASFLVMPPHMQRPGQPAATIGGIQNGRELRLNMTPGATVRAGEFLSFSYGSSPVRRALHQVLQDATAASGGLTPWVEVTPAIRPGATVGAAVELARPVCKAVIVPSSLSPAAFMAGRGNDLSFAWRQTLR</sequence>
<keyword evidence="2" id="KW-1185">Reference proteome</keyword>
<dbReference type="OrthoDB" id="8265479at2"/>
<organism evidence="1 2">
    <name type="scientific">Wenxinia saemankumensis</name>
    <dbReference type="NCBI Taxonomy" id="1447782"/>
    <lineage>
        <taxon>Bacteria</taxon>
        <taxon>Pseudomonadati</taxon>
        <taxon>Pseudomonadota</taxon>
        <taxon>Alphaproteobacteria</taxon>
        <taxon>Rhodobacterales</taxon>
        <taxon>Roseobacteraceae</taxon>
        <taxon>Wenxinia</taxon>
    </lineage>
</organism>
<dbReference type="AlphaFoldDB" id="A0A1M6F040"/>
<dbReference type="RefSeq" id="WP_073330071.1">
    <property type="nucleotide sequence ID" value="NZ_FQYO01000003.1"/>
</dbReference>
<dbReference type="Proteomes" id="UP000184292">
    <property type="component" value="Unassembled WGS sequence"/>
</dbReference>
<proteinExistence type="predicted"/>
<gene>
    <name evidence="1" type="ORF">SAMN05444417_2279</name>
</gene>
<dbReference type="STRING" id="1447782.SAMN05444417_2279"/>
<dbReference type="EMBL" id="FQYO01000003">
    <property type="protein sequence ID" value="SHI91104.1"/>
    <property type="molecule type" value="Genomic_DNA"/>
</dbReference>
<protein>
    <submittedName>
        <fullName evidence="1">Uncharacterized protein</fullName>
    </submittedName>
</protein>
<name>A0A1M6F040_9RHOB</name>
<reference evidence="1 2" key="1">
    <citation type="submission" date="2016-11" db="EMBL/GenBank/DDBJ databases">
        <authorList>
            <person name="Jaros S."/>
            <person name="Januszkiewicz K."/>
            <person name="Wedrychowicz H."/>
        </authorList>
    </citation>
    <scope>NUCLEOTIDE SEQUENCE [LARGE SCALE GENOMIC DNA]</scope>
    <source>
        <strain evidence="1 2">DSM 100565</strain>
    </source>
</reference>
<accession>A0A1M6F040</accession>
<evidence type="ECO:0000313" key="1">
    <source>
        <dbReference type="EMBL" id="SHI91104.1"/>
    </source>
</evidence>